<protein>
    <submittedName>
        <fullName evidence="1">Uncharacterized protein</fullName>
    </submittedName>
</protein>
<evidence type="ECO:0000313" key="2">
    <source>
        <dbReference type="Proteomes" id="UP000308600"/>
    </source>
</evidence>
<dbReference type="EMBL" id="ML208447">
    <property type="protein sequence ID" value="TFK65140.1"/>
    <property type="molecule type" value="Genomic_DNA"/>
</dbReference>
<proteinExistence type="predicted"/>
<reference evidence="1 2" key="1">
    <citation type="journal article" date="2019" name="Nat. Ecol. Evol.">
        <title>Megaphylogeny resolves global patterns of mushroom evolution.</title>
        <authorList>
            <person name="Varga T."/>
            <person name="Krizsan K."/>
            <person name="Foldi C."/>
            <person name="Dima B."/>
            <person name="Sanchez-Garcia M."/>
            <person name="Sanchez-Ramirez S."/>
            <person name="Szollosi G.J."/>
            <person name="Szarkandi J.G."/>
            <person name="Papp V."/>
            <person name="Albert L."/>
            <person name="Andreopoulos W."/>
            <person name="Angelini C."/>
            <person name="Antonin V."/>
            <person name="Barry K.W."/>
            <person name="Bougher N.L."/>
            <person name="Buchanan P."/>
            <person name="Buyck B."/>
            <person name="Bense V."/>
            <person name="Catcheside P."/>
            <person name="Chovatia M."/>
            <person name="Cooper J."/>
            <person name="Damon W."/>
            <person name="Desjardin D."/>
            <person name="Finy P."/>
            <person name="Geml J."/>
            <person name="Haridas S."/>
            <person name="Hughes K."/>
            <person name="Justo A."/>
            <person name="Karasinski D."/>
            <person name="Kautmanova I."/>
            <person name="Kiss B."/>
            <person name="Kocsube S."/>
            <person name="Kotiranta H."/>
            <person name="LaButti K.M."/>
            <person name="Lechner B.E."/>
            <person name="Liimatainen K."/>
            <person name="Lipzen A."/>
            <person name="Lukacs Z."/>
            <person name="Mihaltcheva S."/>
            <person name="Morgado L.N."/>
            <person name="Niskanen T."/>
            <person name="Noordeloos M.E."/>
            <person name="Ohm R.A."/>
            <person name="Ortiz-Santana B."/>
            <person name="Ovrebo C."/>
            <person name="Racz N."/>
            <person name="Riley R."/>
            <person name="Savchenko A."/>
            <person name="Shiryaev A."/>
            <person name="Soop K."/>
            <person name="Spirin V."/>
            <person name="Szebenyi C."/>
            <person name="Tomsovsky M."/>
            <person name="Tulloss R.E."/>
            <person name="Uehling J."/>
            <person name="Grigoriev I.V."/>
            <person name="Vagvolgyi C."/>
            <person name="Papp T."/>
            <person name="Martin F.M."/>
            <person name="Miettinen O."/>
            <person name="Hibbett D.S."/>
            <person name="Nagy L.G."/>
        </authorList>
    </citation>
    <scope>NUCLEOTIDE SEQUENCE [LARGE SCALE GENOMIC DNA]</scope>
    <source>
        <strain evidence="1 2">NL-1719</strain>
    </source>
</reference>
<evidence type="ECO:0000313" key="1">
    <source>
        <dbReference type="EMBL" id="TFK65140.1"/>
    </source>
</evidence>
<sequence>MLFLHTGRFSLFSLALLSRHLYTTLHHSPLSFTIFLSYPTCISVTRYHIFMYRVSSFESSLLTNGSNPSYTCPCLLPTLLDLYVVVEALN</sequence>
<name>A0ACD3AHB6_9AGAR</name>
<accession>A0ACD3AHB6</accession>
<gene>
    <name evidence="1" type="ORF">BDN72DRAFT_210450</name>
</gene>
<organism evidence="1 2">
    <name type="scientific">Pluteus cervinus</name>
    <dbReference type="NCBI Taxonomy" id="181527"/>
    <lineage>
        <taxon>Eukaryota</taxon>
        <taxon>Fungi</taxon>
        <taxon>Dikarya</taxon>
        <taxon>Basidiomycota</taxon>
        <taxon>Agaricomycotina</taxon>
        <taxon>Agaricomycetes</taxon>
        <taxon>Agaricomycetidae</taxon>
        <taxon>Agaricales</taxon>
        <taxon>Pluteineae</taxon>
        <taxon>Pluteaceae</taxon>
        <taxon>Pluteus</taxon>
    </lineage>
</organism>
<dbReference type="Proteomes" id="UP000308600">
    <property type="component" value="Unassembled WGS sequence"/>
</dbReference>
<keyword evidence="2" id="KW-1185">Reference proteome</keyword>